<sequence precursor="true">MLIKRLNEIQVAITVSILLHLGIISYALADTEQHTQSIETPLSQTISVNLIPPAKAETIKQKSHSKNKSRPNKPKKVKQSKIAQPLPVITTQTTSPEPLQPIIQSESIPLHSPIQNIAYNEPVAPGHVADTPIEQPKELTIIVGSQKLPLDQDMYLQSILDKIKRHGEFNYPKDAQGKSLKIKMEINSDGSVKTQILRTSDDETLDNKMIDIVQSASQYAKPIIIKQDKVIIIRTINFQ</sequence>
<dbReference type="Proteomes" id="UP000002743">
    <property type="component" value="Chromosome"/>
</dbReference>
<dbReference type="Gene3D" id="3.30.1150.10">
    <property type="match status" value="1"/>
</dbReference>
<dbReference type="RefSeq" id="WP_015830655.1">
    <property type="nucleotide sequence ID" value="NC_012969.1"/>
</dbReference>
<evidence type="ECO:0000313" key="2">
    <source>
        <dbReference type="EMBL" id="ACT51308.1"/>
    </source>
</evidence>
<reference evidence="3" key="1">
    <citation type="submission" date="2009-07" db="EMBL/GenBank/DDBJ databases">
        <title>Complete sequence of chromosome of Methylovorus sp. SIP3-4.</title>
        <authorList>
            <person name="Lucas S."/>
            <person name="Copeland A."/>
            <person name="Lapidus A."/>
            <person name="Glavina del Rio T."/>
            <person name="Tice H."/>
            <person name="Bruce D."/>
            <person name="Goodwin L."/>
            <person name="Pitluck S."/>
            <person name="Clum A."/>
            <person name="Larimer F."/>
            <person name="Land M."/>
            <person name="Hauser L."/>
            <person name="Kyrpides N."/>
            <person name="Mikhailova N."/>
            <person name="Kayluzhnaya M."/>
            <person name="Chistoserdova L."/>
        </authorList>
    </citation>
    <scope>NUCLEOTIDE SEQUENCE [LARGE SCALE GENOMIC DNA]</scope>
    <source>
        <strain evidence="3">SIP3-4</strain>
    </source>
</reference>
<reference evidence="2 3" key="2">
    <citation type="journal article" date="2011" name="J. Bacteriol.">
        <title>Genomes of three methylotrophs from a single niche uncover genetic and metabolic divergence of Methylophilaceae.</title>
        <authorList>
            <person name="Lapidus A."/>
            <person name="Clum A."/>
            <person name="Labutti K."/>
            <person name="Kaluzhnaya M.G."/>
            <person name="Lim S."/>
            <person name="Beck D.A."/>
            <person name="Glavina Del Rio T."/>
            <person name="Nolan M."/>
            <person name="Mavromatis K."/>
            <person name="Huntemann M."/>
            <person name="Lucas S."/>
            <person name="Lidstrom M.E."/>
            <person name="Ivanova N."/>
            <person name="Chistoserdova L."/>
        </authorList>
    </citation>
    <scope>NUCLEOTIDE SEQUENCE [LARGE SCALE GENOMIC DNA]</scope>
    <source>
        <strain evidence="2 3">SIP3-4</strain>
    </source>
</reference>
<name>C6X7Y1_METGS</name>
<protein>
    <recommendedName>
        <fullName evidence="4">TonB family protein</fullName>
    </recommendedName>
</protein>
<dbReference type="HOGENOM" id="CLU_1160004_0_0_4"/>
<dbReference type="KEGG" id="mei:Msip34_2066"/>
<accession>C6X7Y1</accession>
<feature type="region of interest" description="Disordered" evidence="1">
    <location>
        <begin position="57"/>
        <end position="94"/>
    </location>
</feature>
<organism evidence="2 3">
    <name type="scientific">Methylovorus glucosotrophus (strain SIP3-4)</name>
    <dbReference type="NCBI Taxonomy" id="582744"/>
    <lineage>
        <taxon>Bacteria</taxon>
        <taxon>Pseudomonadati</taxon>
        <taxon>Pseudomonadota</taxon>
        <taxon>Betaproteobacteria</taxon>
        <taxon>Nitrosomonadales</taxon>
        <taxon>Methylophilaceae</taxon>
        <taxon>Methylovorus</taxon>
    </lineage>
</organism>
<dbReference type="Pfam" id="PF13103">
    <property type="entry name" value="TonB_2"/>
    <property type="match status" value="1"/>
</dbReference>
<dbReference type="STRING" id="582744.Msip34_2066"/>
<proteinExistence type="predicted"/>
<evidence type="ECO:0008006" key="4">
    <source>
        <dbReference type="Google" id="ProtNLM"/>
    </source>
</evidence>
<dbReference type="eggNOG" id="COG0810">
    <property type="taxonomic scope" value="Bacteria"/>
</dbReference>
<dbReference type="EMBL" id="CP001674">
    <property type="protein sequence ID" value="ACT51308.1"/>
    <property type="molecule type" value="Genomic_DNA"/>
</dbReference>
<dbReference type="SUPFAM" id="SSF74653">
    <property type="entry name" value="TolA/TonB C-terminal domain"/>
    <property type="match status" value="1"/>
</dbReference>
<keyword evidence="3" id="KW-1185">Reference proteome</keyword>
<gene>
    <name evidence="2" type="ordered locus">Msip34_2066</name>
</gene>
<evidence type="ECO:0000256" key="1">
    <source>
        <dbReference type="SAM" id="MobiDB-lite"/>
    </source>
</evidence>
<dbReference type="AlphaFoldDB" id="C6X7Y1"/>
<evidence type="ECO:0000313" key="3">
    <source>
        <dbReference type="Proteomes" id="UP000002743"/>
    </source>
</evidence>
<feature type="compositionally biased region" description="Basic residues" evidence="1">
    <location>
        <begin position="61"/>
        <end position="79"/>
    </location>
</feature>